<evidence type="ECO:0000256" key="2">
    <source>
        <dbReference type="ARBA" id="ARBA00023125"/>
    </source>
</evidence>
<organism evidence="10">
    <name type="scientific">Onchocerca ochengi</name>
    <name type="common">Filarial nematode worm</name>
    <dbReference type="NCBI Taxonomy" id="42157"/>
    <lineage>
        <taxon>Eukaryota</taxon>
        <taxon>Metazoa</taxon>
        <taxon>Ecdysozoa</taxon>
        <taxon>Nematoda</taxon>
        <taxon>Chromadorea</taxon>
        <taxon>Rhabditida</taxon>
        <taxon>Spirurina</taxon>
        <taxon>Spiruromorpha</taxon>
        <taxon>Filarioidea</taxon>
        <taxon>Onchocercidae</taxon>
        <taxon>Onchocerca</taxon>
    </lineage>
</organism>
<proteinExistence type="predicted"/>
<comment type="subcellular location">
    <subcellularLocation>
        <location evidence="1 5 6">Nucleus</location>
    </subcellularLocation>
</comment>
<name>A0A182E9P4_ONCOC</name>
<evidence type="ECO:0000256" key="6">
    <source>
        <dbReference type="RuleBase" id="RU000682"/>
    </source>
</evidence>
<feature type="domain" description="Homeobox" evidence="7">
    <location>
        <begin position="216"/>
        <end position="272"/>
    </location>
</feature>
<reference evidence="10" key="1">
    <citation type="submission" date="2016-06" db="UniProtKB">
        <authorList>
            <consortium name="WormBaseParasite"/>
        </authorList>
    </citation>
    <scope>IDENTIFICATION</scope>
</reference>
<dbReference type="Proteomes" id="UP000271087">
    <property type="component" value="Unassembled WGS sequence"/>
</dbReference>
<evidence type="ECO:0000313" key="9">
    <source>
        <dbReference type="Proteomes" id="UP000271087"/>
    </source>
</evidence>
<accession>A0A182E9P4</accession>
<evidence type="ECO:0000256" key="4">
    <source>
        <dbReference type="ARBA" id="ARBA00023242"/>
    </source>
</evidence>
<keyword evidence="2 5" id="KW-0238">DNA-binding</keyword>
<dbReference type="Gene3D" id="1.10.10.60">
    <property type="entry name" value="Homeodomain-like"/>
    <property type="match status" value="1"/>
</dbReference>
<dbReference type="PANTHER" id="PTHR24327">
    <property type="entry name" value="HOMEOBOX PROTEIN"/>
    <property type="match status" value="1"/>
</dbReference>
<evidence type="ECO:0000256" key="3">
    <source>
        <dbReference type="ARBA" id="ARBA00023155"/>
    </source>
</evidence>
<dbReference type="STRING" id="42157.A0A182E9P4"/>
<evidence type="ECO:0000256" key="5">
    <source>
        <dbReference type="PROSITE-ProRule" id="PRU00108"/>
    </source>
</evidence>
<dbReference type="SUPFAM" id="SSF46689">
    <property type="entry name" value="Homeodomain-like"/>
    <property type="match status" value="1"/>
</dbReference>
<dbReference type="GO" id="GO:0005634">
    <property type="term" value="C:nucleus"/>
    <property type="evidence" value="ECO:0007669"/>
    <property type="project" value="UniProtKB-SubCell"/>
</dbReference>
<dbReference type="GO" id="GO:0000981">
    <property type="term" value="F:DNA-binding transcription factor activity, RNA polymerase II-specific"/>
    <property type="evidence" value="ECO:0007669"/>
    <property type="project" value="TreeGrafter"/>
</dbReference>
<dbReference type="WBParaSite" id="nOo.2.0.1.t04757-RA">
    <property type="protein sequence ID" value="nOo.2.0.1.t04757-RA"/>
    <property type="gene ID" value="nOo.2.0.1.g04757"/>
</dbReference>
<dbReference type="EMBL" id="UYRW01001131">
    <property type="protein sequence ID" value="VDK74426.1"/>
    <property type="molecule type" value="Genomic_DNA"/>
</dbReference>
<dbReference type="InterPro" id="IPR001356">
    <property type="entry name" value="HD"/>
</dbReference>
<gene>
    <name evidence="8" type="ORF">NOO_LOCUS4757</name>
</gene>
<dbReference type="GO" id="GO:0000978">
    <property type="term" value="F:RNA polymerase II cis-regulatory region sequence-specific DNA binding"/>
    <property type="evidence" value="ECO:0007669"/>
    <property type="project" value="TreeGrafter"/>
</dbReference>
<evidence type="ECO:0000256" key="1">
    <source>
        <dbReference type="ARBA" id="ARBA00004123"/>
    </source>
</evidence>
<dbReference type="AlphaFoldDB" id="A0A182E9P4"/>
<dbReference type="PROSITE" id="PS50071">
    <property type="entry name" value="HOMEOBOX_2"/>
    <property type="match status" value="1"/>
</dbReference>
<evidence type="ECO:0000259" key="7">
    <source>
        <dbReference type="PROSITE" id="PS50071"/>
    </source>
</evidence>
<reference evidence="8 9" key="2">
    <citation type="submission" date="2018-08" db="EMBL/GenBank/DDBJ databases">
        <authorList>
            <person name="Laetsch R D."/>
            <person name="Stevens L."/>
            <person name="Kumar S."/>
            <person name="Blaxter L. M."/>
        </authorList>
    </citation>
    <scope>NUCLEOTIDE SEQUENCE [LARGE SCALE GENOMIC DNA]</scope>
</reference>
<dbReference type="CDD" id="cd00086">
    <property type="entry name" value="homeodomain"/>
    <property type="match status" value="1"/>
</dbReference>
<keyword evidence="3 5" id="KW-0371">Homeobox</keyword>
<dbReference type="SMART" id="SM00389">
    <property type="entry name" value="HOX"/>
    <property type="match status" value="1"/>
</dbReference>
<dbReference type="InterPro" id="IPR050460">
    <property type="entry name" value="Distal-less_Homeobox_TF"/>
</dbReference>
<sequence length="272" mass="29364">MVKWVWELLKMSSSWSSSSLLRDNNKDEVPAQTYHHHPSPQIASLSLPITNKPSSSSTDLSIRITTATTGSGTGTVSVTGAGTEYETETTVTGAGDFKLLPSSLSLSRTATASYMDMDQKPPSFQDYGTTSAGSSHDFTRGTAPMSSYFYQNSFPTSASAAVAVAAAATVSGTPYGTGTTGTAPHFMYHQQSASSPEEHSTKIIEGGEVRINGKGKRVRKPRTIYTSLQLQELQKRFHKTQYLALPERAELASRLGLTQTQSIKYINQTFVS</sequence>
<dbReference type="PANTHER" id="PTHR24327:SF81">
    <property type="entry name" value="HOMEOTIC PROTEIN DISTAL-LESS-RELATED"/>
    <property type="match status" value="1"/>
</dbReference>
<dbReference type="Pfam" id="PF00046">
    <property type="entry name" value="Homeodomain"/>
    <property type="match status" value="1"/>
</dbReference>
<evidence type="ECO:0000313" key="8">
    <source>
        <dbReference type="EMBL" id="VDK74426.1"/>
    </source>
</evidence>
<protein>
    <submittedName>
        <fullName evidence="10">Homeobox domain-containing protein</fullName>
    </submittedName>
</protein>
<dbReference type="OrthoDB" id="6159439at2759"/>
<keyword evidence="9" id="KW-1185">Reference proteome</keyword>
<evidence type="ECO:0000313" key="10">
    <source>
        <dbReference type="WBParaSite" id="nOo.2.0.1.t04757-RA"/>
    </source>
</evidence>
<keyword evidence="4 5" id="KW-0539">Nucleus</keyword>
<dbReference type="InterPro" id="IPR009057">
    <property type="entry name" value="Homeodomain-like_sf"/>
</dbReference>